<sequence>MLIDGEKWACEACVRGHRVSNCQHADRPLTHINKKGRPVSQCQHCRGLRKSRSAHVKCDCSEKPHTKGGHSCCCSHGSKCTCSMKKDARKSVSEILELSKANKEAQKPRLTTVQSESSLTVFANGHHKPAHKHNQMAHKSGMPYQIPRYHSVSGGMGDALPRSSMDKSFDLDAERSQSVMSASATPSIPEDTRVVKSEQTSPRQQANSASRLNSRLPPLDIDFPVYDTSNMSQEQLDLLSAPGSSYEQSISTPELDPPLLSAGVAIPPVDWSAFDLPLDTGAFSNNSFSQAPSFAGGFDYGNLSQAEVAPSSSGGLSDFGDFTFSNDSPLNPPGLVHNQVPSDSSELCESDSYRLSTASSYIGLPQTSMLASENLGTIDIDEFLKGTRRSPSDDISMGMHNDFAAATADLTTLFDDQPKSSFSRGVSPDDMLMMAPQMHSSATWPTMNTGASMPFDTESEVPECPWIS</sequence>
<organism evidence="10 11">
    <name type="scientific">Xylona heveae (strain CBS 132557 / TC161)</name>
    <dbReference type="NCBI Taxonomy" id="1328760"/>
    <lineage>
        <taxon>Eukaryota</taxon>
        <taxon>Fungi</taxon>
        <taxon>Dikarya</taxon>
        <taxon>Ascomycota</taxon>
        <taxon>Pezizomycotina</taxon>
        <taxon>Xylonomycetes</taxon>
        <taxon>Xylonales</taxon>
        <taxon>Xylonaceae</taxon>
        <taxon>Xylona</taxon>
    </lineage>
</organism>
<dbReference type="EMBL" id="KV407461">
    <property type="protein sequence ID" value="KZF21050.1"/>
    <property type="molecule type" value="Genomic_DNA"/>
</dbReference>
<feature type="compositionally biased region" description="Polar residues" evidence="8">
    <location>
        <begin position="176"/>
        <end position="186"/>
    </location>
</feature>
<dbReference type="InParanoid" id="A0A165FJJ9"/>
<keyword evidence="4" id="KW-0186">Copper</keyword>
<dbReference type="GO" id="GO:0005634">
    <property type="term" value="C:nucleus"/>
    <property type="evidence" value="ECO:0007669"/>
    <property type="project" value="UniProtKB-SubCell"/>
</dbReference>
<dbReference type="Pfam" id="PF00649">
    <property type="entry name" value="Copper-fist"/>
    <property type="match status" value="1"/>
</dbReference>
<proteinExistence type="predicted"/>
<evidence type="ECO:0000256" key="3">
    <source>
        <dbReference type="ARBA" id="ARBA00022833"/>
    </source>
</evidence>
<evidence type="ECO:0000256" key="7">
    <source>
        <dbReference type="ARBA" id="ARBA00023242"/>
    </source>
</evidence>
<evidence type="ECO:0000256" key="5">
    <source>
        <dbReference type="ARBA" id="ARBA00023015"/>
    </source>
</evidence>
<keyword evidence="3" id="KW-0862">Zinc</keyword>
<evidence type="ECO:0000313" key="11">
    <source>
        <dbReference type="Proteomes" id="UP000076632"/>
    </source>
</evidence>
<dbReference type="PANTHER" id="PTHR28088:SF5">
    <property type="entry name" value="TRANSCRIPTIONAL ACTIVATOR HAA1-RELATED"/>
    <property type="match status" value="1"/>
</dbReference>
<comment type="subcellular location">
    <subcellularLocation>
        <location evidence="1">Nucleus</location>
    </subcellularLocation>
</comment>
<keyword evidence="11" id="KW-1185">Reference proteome</keyword>
<dbReference type="STRING" id="1328760.A0A165FJJ9"/>
<dbReference type="SUPFAM" id="SSF57879">
    <property type="entry name" value="Zinc domain conserved in yeast copper-regulated transcription factors"/>
    <property type="match status" value="1"/>
</dbReference>
<dbReference type="OrthoDB" id="5600085at2759"/>
<feature type="region of interest" description="Disordered" evidence="8">
    <location>
        <begin position="170"/>
        <end position="215"/>
    </location>
</feature>
<dbReference type="GO" id="GO:0006879">
    <property type="term" value="P:intracellular iron ion homeostasis"/>
    <property type="evidence" value="ECO:0007669"/>
    <property type="project" value="TreeGrafter"/>
</dbReference>
<dbReference type="PRINTS" id="PR00617">
    <property type="entry name" value="COPPERFIST"/>
</dbReference>
<dbReference type="GeneID" id="28894562"/>
<feature type="domain" description="Copper-fist" evidence="9">
    <location>
        <begin position="1"/>
        <end position="39"/>
    </location>
</feature>
<dbReference type="InterPro" id="IPR051763">
    <property type="entry name" value="Copper_Homeo_Regul"/>
</dbReference>
<keyword evidence="5" id="KW-0805">Transcription regulation</keyword>
<dbReference type="GO" id="GO:0005507">
    <property type="term" value="F:copper ion binding"/>
    <property type="evidence" value="ECO:0007669"/>
    <property type="project" value="InterPro"/>
</dbReference>
<dbReference type="OMA" id="AHIKCDC"/>
<dbReference type="SMART" id="SM01090">
    <property type="entry name" value="Copper-fist"/>
    <property type="match status" value="1"/>
</dbReference>
<reference evidence="10 11" key="1">
    <citation type="journal article" date="2016" name="Fungal Biol.">
        <title>The genome of Xylona heveae provides a window into fungal endophytism.</title>
        <authorList>
            <person name="Gazis R."/>
            <person name="Kuo A."/>
            <person name="Riley R."/>
            <person name="LaButti K."/>
            <person name="Lipzen A."/>
            <person name="Lin J."/>
            <person name="Amirebrahimi M."/>
            <person name="Hesse C.N."/>
            <person name="Spatafora J.W."/>
            <person name="Henrissat B."/>
            <person name="Hainaut M."/>
            <person name="Grigoriev I.V."/>
            <person name="Hibbett D.S."/>
        </authorList>
    </citation>
    <scope>NUCLEOTIDE SEQUENCE [LARGE SCALE GENOMIC DNA]</scope>
    <source>
        <strain evidence="10 11">TC161</strain>
    </source>
</reference>
<dbReference type="Proteomes" id="UP000076632">
    <property type="component" value="Unassembled WGS sequence"/>
</dbReference>
<dbReference type="GO" id="GO:0045944">
    <property type="term" value="P:positive regulation of transcription by RNA polymerase II"/>
    <property type="evidence" value="ECO:0007669"/>
    <property type="project" value="TreeGrafter"/>
</dbReference>
<keyword evidence="7" id="KW-0539">Nucleus</keyword>
<feature type="compositionally biased region" description="Polar residues" evidence="8">
    <location>
        <begin position="197"/>
        <end position="213"/>
    </location>
</feature>
<evidence type="ECO:0000256" key="2">
    <source>
        <dbReference type="ARBA" id="ARBA00022723"/>
    </source>
</evidence>
<evidence type="ECO:0000256" key="8">
    <source>
        <dbReference type="SAM" id="MobiDB-lite"/>
    </source>
</evidence>
<evidence type="ECO:0000256" key="4">
    <source>
        <dbReference type="ARBA" id="ARBA00023008"/>
    </source>
</evidence>
<dbReference type="RefSeq" id="XP_018186605.1">
    <property type="nucleotide sequence ID" value="XM_018329425.1"/>
</dbReference>
<dbReference type="GO" id="GO:0000981">
    <property type="term" value="F:DNA-binding transcription factor activity, RNA polymerase II-specific"/>
    <property type="evidence" value="ECO:0007669"/>
    <property type="project" value="TreeGrafter"/>
</dbReference>
<dbReference type="AlphaFoldDB" id="A0A165FJJ9"/>
<dbReference type="GO" id="GO:0000978">
    <property type="term" value="F:RNA polymerase II cis-regulatory region sequence-specific DNA binding"/>
    <property type="evidence" value="ECO:0007669"/>
    <property type="project" value="TreeGrafter"/>
</dbReference>
<dbReference type="PANTHER" id="PTHR28088">
    <property type="entry name" value="TRANSCRIPTIONAL ACTIVATOR HAA1-RELATED"/>
    <property type="match status" value="1"/>
</dbReference>
<dbReference type="InterPro" id="IPR001083">
    <property type="entry name" value="Cu_fist_DNA-bd_dom"/>
</dbReference>
<accession>A0A165FJJ9</accession>
<protein>
    <recommendedName>
        <fullName evidence="9">Copper-fist domain-containing protein</fullName>
    </recommendedName>
</protein>
<evidence type="ECO:0000256" key="6">
    <source>
        <dbReference type="ARBA" id="ARBA00023163"/>
    </source>
</evidence>
<keyword evidence="6" id="KW-0804">Transcription</keyword>
<evidence type="ECO:0000313" key="10">
    <source>
        <dbReference type="EMBL" id="KZF21050.1"/>
    </source>
</evidence>
<name>A0A165FJJ9_XYLHT</name>
<dbReference type="GO" id="GO:0006878">
    <property type="term" value="P:intracellular copper ion homeostasis"/>
    <property type="evidence" value="ECO:0007669"/>
    <property type="project" value="TreeGrafter"/>
</dbReference>
<keyword evidence="2" id="KW-0479">Metal-binding</keyword>
<dbReference type="Gene3D" id="3.90.430.10">
    <property type="entry name" value="Copper fist DNA-binding domain"/>
    <property type="match status" value="1"/>
</dbReference>
<dbReference type="FunFam" id="3.90.430.10:FF:000001">
    <property type="entry name" value="Copper fist DNA-binding protein"/>
    <property type="match status" value="1"/>
</dbReference>
<evidence type="ECO:0000256" key="1">
    <source>
        <dbReference type="ARBA" id="ARBA00004123"/>
    </source>
</evidence>
<dbReference type="SMART" id="SM00412">
    <property type="entry name" value="Cu_FIST"/>
    <property type="match status" value="1"/>
</dbReference>
<dbReference type="PROSITE" id="PS50073">
    <property type="entry name" value="COPPER_FIST_2"/>
    <property type="match status" value="1"/>
</dbReference>
<gene>
    <name evidence="10" type="ORF">L228DRAFT_165399</name>
</gene>
<dbReference type="InterPro" id="IPR036395">
    <property type="entry name" value="Cu_fist_DNA-bd_dom_sf"/>
</dbReference>
<evidence type="ECO:0000259" key="9">
    <source>
        <dbReference type="PROSITE" id="PS50073"/>
    </source>
</evidence>